<dbReference type="Pfam" id="PF01867">
    <property type="entry name" value="Cas_Cas1"/>
    <property type="match status" value="2"/>
</dbReference>
<comment type="similarity">
    <text evidence="8">Belongs to the CRISPR-associated endonuclease Cas1 family.</text>
</comment>
<evidence type="ECO:0000256" key="2">
    <source>
        <dbReference type="ARBA" id="ARBA00022723"/>
    </source>
</evidence>
<keyword evidence="1 8" id="KW-0540">Nuclease</keyword>
<dbReference type="AlphaFoldDB" id="A0A426Q0Y1"/>
<dbReference type="RefSeq" id="WP_125173441.1">
    <property type="nucleotide sequence ID" value="NZ_JAPJOD010000066.1"/>
</dbReference>
<dbReference type="InterPro" id="IPR019851">
    <property type="entry name" value="CRISPR-assoc_Cas1_ECOLI"/>
</dbReference>
<dbReference type="InterPro" id="IPR033641">
    <property type="entry name" value="Cas1_I-E"/>
</dbReference>
<comment type="cofactor">
    <cofactor evidence="8">
        <name>Mg(2+)</name>
        <dbReference type="ChEBI" id="CHEBI:18420"/>
    </cofactor>
    <cofactor evidence="8">
        <name>Mn(2+)</name>
        <dbReference type="ChEBI" id="CHEBI:29035"/>
    </cofactor>
</comment>
<evidence type="ECO:0000313" key="11">
    <source>
        <dbReference type="Proteomes" id="UP000276526"/>
    </source>
</evidence>
<keyword evidence="7 8" id="KW-0238">DNA-binding</keyword>
<keyword evidence="8" id="KW-0464">Manganese</keyword>
<sequence>MTGMPPSTPRQLTRASDRVSFLYLEHCTIGRDGGALTATDDDGVLHVPVSALSVLLLGPGTRLTHQAVGVVADSGCSLVWVGEQGVRYYAHGRSIARSDRMLRAQAEKVTSSRKRLDVARRMYAMRFPGEDTSALTMQQLRGKEGARVRKSYRDCAAEYGVRWVRRDYDSRNFLDSDPINQALSAANTCLYGLAHSVIVALGCSPGLGFVHTGHDRSFVYDLADLYKAEVSVPVAFRTVAALEREGRTVGVNIGSVTRRAMRDEFRTAGLAETMSRDLRTLLLDDEVEESDLWADVIGLWDGRDETVAGGVNYTPEDGADEVPGGPSRREAP</sequence>
<dbReference type="InterPro" id="IPR042211">
    <property type="entry name" value="CRISPR-assoc_Cas1_N"/>
</dbReference>
<dbReference type="HAMAP" id="MF_01470">
    <property type="entry name" value="Cas1"/>
    <property type="match status" value="1"/>
</dbReference>
<feature type="binding site" evidence="8">
    <location>
        <position position="224"/>
    </location>
    <ligand>
        <name>Mn(2+)</name>
        <dbReference type="ChEBI" id="CHEBI:29035"/>
    </ligand>
</feature>
<dbReference type="EMBL" id="PQNK01000002">
    <property type="protein sequence ID" value="RRO87700.1"/>
    <property type="molecule type" value="Genomic_DNA"/>
</dbReference>
<keyword evidence="5 8" id="KW-0460">Magnesium</keyword>
<dbReference type="GO" id="GO:0043571">
    <property type="term" value="P:maintenance of CRISPR repeat elements"/>
    <property type="evidence" value="ECO:0007669"/>
    <property type="project" value="UniProtKB-UniRule"/>
</dbReference>
<protein>
    <recommendedName>
        <fullName evidence="8">CRISPR-associated endonuclease Cas1</fullName>
        <ecNumber evidence="8">3.1.-.-</ecNumber>
    </recommendedName>
</protein>
<keyword evidence="2 8" id="KW-0479">Metal-binding</keyword>
<dbReference type="NCBIfam" id="TIGR03638">
    <property type="entry name" value="cas1_ECOLI"/>
    <property type="match status" value="1"/>
</dbReference>
<evidence type="ECO:0000256" key="5">
    <source>
        <dbReference type="ARBA" id="ARBA00022842"/>
    </source>
</evidence>
<dbReference type="Gene3D" id="1.20.120.920">
    <property type="entry name" value="CRISPR-associated endonuclease Cas1, C-terminal domain"/>
    <property type="match status" value="1"/>
</dbReference>
<feature type="binding site" evidence="8">
    <location>
        <position position="144"/>
    </location>
    <ligand>
        <name>Mn(2+)</name>
        <dbReference type="ChEBI" id="CHEBI:29035"/>
    </ligand>
</feature>
<dbReference type="GO" id="GO:0016787">
    <property type="term" value="F:hydrolase activity"/>
    <property type="evidence" value="ECO:0007669"/>
    <property type="project" value="UniProtKB-KW"/>
</dbReference>
<dbReference type="PANTHER" id="PTHR34353">
    <property type="entry name" value="CRISPR-ASSOCIATED ENDONUCLEASE CAS1 1"/>
    <property type="match status" value="1"/>
</dbReference>
<dbReference type="Gene3D" id="3.100.10.20">
    <property type="entry name" value="CRISPR-associated endonuclease Cas1, N-terminal domain"/>
    <property type="match status" value="1"/>
</dbReference>
<dbReference type="InterPro" id="IPR042206">
    <property type="entry name" value="CRISPR-assoc_Cas1_C"/>
</dbReference>
<gene>
    <name evidence="8" type="primary">cas1</name>
    <name evidence="10" type="ORF">CXF48_01995</name>
</gene>
<keyword evidence="3 8" id="KW-0255">Endonuclease</keyword>
<comment type="function">
    <text evidence="8">CRISPR (clustered regularly interspaced short palindromic repeat), is an adaptive immune system that provides protection against mobile genetic elements (viruses, transposable elements and conjugative plasmids). CRISPR clusters contain spacers, sequences complementary to antecedent mobile elements, and target invading nucleic acids. CRISPR clusters are transcribed and processed into CRISPR RNA (crRNA). Acts as a dsDNA endonuclease. Involved in the integration of spacer DNA into the CRISPR cassette.</text>
</comment>
<dbReference type="CDD" id="cd09719">
    <property type="entry name" value="Cas1_I-E"/>
    <property type="match status" value="1"/>
</dbReference>
<dbReference type="InterPro" id="IPR002729">
    <property type="entry name" value="CRISPR-assoc_Cas1"/>
</dbReference>
<dbReference type="GO" id="GO:0046872">
    <property type="term" value="F:metal ion binding"/>
    <property type="evidence" value="ECO:0007669"/>
    <property type="project" value="UniProtKB-UniRule"/>
</dbReference>
<evidence type="ECO:0000256" key="9">
    <source>
        <dbReference type="SAM" id="MobiDB-lite"/>
    </source>
</evidence>
<dbReference type="GO" id="GO:0004520">
    <property type="term" value="F:DNA endonuclease activity"/>
    <property type="evidence" value="ECO:0007669"/>
    <property type="project" value="InterPro"/>
</dbReference>
<feature type="binding site" evidence="8">
    <location>
        <position position="211"/>
    </location>
    <ligand>
        <name>Mn(2+)</name>
        <dbReference type="ChEBI" id="CHEBI:29035"/>
    </ligand>
</feature>
<feature type="region of interest" description="Disordered" evidence="9">
    <location>
        <begin position="308"/>
        <end position="332"/>
    </location>
</feature>
<organism evidence="10 11">
    <name type="scientific">Corynebacterium bovis</name>
    <dbReference type="NCBI Taxonomy" id="36808"/>
    <lineage>
        <taxon>Bacteria</taxon>
        <taxon>Bacillati</taxon>
        <taxon>Actinomycetota</taxon>
        <taxon>Actinomycetes</taxon>
        <taxon>Mycobacteriales</taxon>
        <taxon>Corynebacteriaceae</taxon>
        <taxon>Corynebacterium</taxon>
    </lineage>
</organism>
<evidence type="ECO:0000256" key="3">
    <source>
        <dbReference type="ARBA" id="ARBA00022759"/>
    </source>
</evidence>
<comment type="caution">
    <text evidence="10">The sequence shown here is derived from an EMBL/GenBank/DDBJ whole genome shotgun (WGS) entry which is preliminary data.</text>
</comment>
<reference evidence="10 11" key="1">
    <citation type="submission" date="2018-01" db="EMBL/GenBank/DDBJ databases">
        <title>Twenty Corynebacterium bovis Genomes.</title>
        <authorList>
            <person name="Gulvik C.A."/>
        </authorList>
    </citation>
    <scope>NUCLEOTIDE SEQUENCE [LARGE SCALE GENOMIC DNA]</scope>
    <source>
        <strain evidence="10 11">F6900</strain>
    </source>
</reference>
<dbReference type="EC" id="3.1.-.-" evidence="8"/>
<accession>A0A426Q0Y1</accession>
<dbReference type="GO" id="GO:0003677">
    <property type="term" value="F:DNA binding"/>
    <property type="evidence" value="ECO:0007669"/>
    <property type="project" value="UniProtKB-KW"/>
</dbReference>
<evidence type="ECO:0000256" key="1">
    <source>
        <dbReference type="ARBA" id="ARBA00022722"/>
    </source>
</evidence>
<evidence type="ECO:0000256" key="6">
    <source>
        <dbReference type="ARBA" id="ARBA00023118"/>
    </source>
</evidence>
<evidence type="ECO:0000313" key="10">
    <source>
        <dbReference type="EMBL" id="RRO87700.1"/>
    </source>
</evidence>
<name>A0A426Q0Y1_9CORY</name>
<keyword evidence="4 8" id="KW-0378">Hydrolase</keyword>
<proteinExistence type="inferred from homology"/>
<dbReference type="Proteomes" id="UP000276526">
    <property type="component" value="Unassembled WGS sequence"/>
</dbReference>
<comment type="subunit">
    <text evidence="8">Homodimer, forms a heterotetramer with a Cas2 homodimer.</text>
</comment>
<evidence type="ECO:0000256" key="7">
    <source>
        <dbReference type="ARBA" id="ARBA00023125"/>
    </source>
</evidence>
<keyword evidence="6 8" id="KW-0051">Antiviral defense</keyword>
<dbReference type="NCBIfam" id="TIGR00287">
    <property type="entry name" value="cas1"/>
    <property type="match status" value="1"/>
</dbReference>
<dbReference type="GO" id="GO:0051607">
    <property type="term" value="P:defense response to virus"/>
    <property type="evidence" value="ECO:0007669"/>
    <property type="project" value="UniProtKB-UniRule"/>
</dbReference>
<dbReference type="InterPro" id="IPR050646">
    <property type="entry name" value="Cas1"/>
</dbReference>
<evidence type="ECO:0000256" key="8">
    <source>
        <dbReference type="HAMAP-Rule" id="MF_01470"/>
    </source>
</evidence>
<dbReference type="PANTHER" id="PTHR34353:SF3">
    <property type="entry name" value="CRISPR-ASSOCIATED ENDONUCLEASE CAS1"/>
    <property type="match status" value="1"/>
</dbReference>
<evidence type="ECO:0000256" key="4">
    <source>
        <dbReference type="ARBA" id="ARBA00022801"/>
    </source>
</evidence>